<name>A0A2U8UNK7_9CAUD</name>
<accession>A0A2U8UNK7</accession>
<evidence type="ECO:0000313" key="2">
    <source>
        <dbReference type="Proteomes" id="UP000247188"/>
    </source>
</evidence>
<dbReference type="Proteomes" id="UP000247188">
    <property type="component" value="Segment"/>
</dbReference>
<reference evidence="2" key="1">
    <citation type="submission" date="2018-04" db="EMBL/GenBank/DDBJ databases">
        <authorList>
            <person name="Go L.Y."/>
            <person name="Mitchell J.A."/>
        </authorList>
    </citation>
    <scope>NUCLEOTIDE SEQUENCE [LARGE SCALE GENOMIC DNA]</scope>
</reference>
<sequence>MKTRIFTRDELDGIGVPFECDPKNGYAEELHDELWDTTRWAHVFEFVFRAPDDGKAYRVYYWTGATEMQDQDLWDWDDEITAIEVEQVQVTKTEWKPVKEES</sequence>
<evidence type="ECO:0000313" key="1">
    <source>
        <dbReference type="EMBL" id="AWN05255.1"/>
    </source>
</evidence>
<dbReference type="RefSeq" id="YP_010754655.1">
    <property type="nucleotide sequence ID" value="NC_073462.1"/>
</dbReference>
<gene>
    <name evidence="1" type="primary">31</name>
    <name evidence="1" type="ORF">SEA_IBANTIK_31</name>
</gene>
<dbReference type="KEGG" id="vg:80019250"/>
<organism evidence="1 2">
    <name type="scientific">Streptomyces phage Ibantik</name>
    <dbReference type="NCBI Taxonomy" id="2182397"/>
    <lineage>
        <taxon>Viruses</taxon>
        <taxon>Duplodnaviria</taxon>
        <taxon>Heunggongvirae</taxon>
        <taxon>Uroviricota</taxon>
        <taxon>Caudoviricetes</taxon>
        <taxon>Ibantikvirus</taxon>
        <taxon>Ibantikvirus ibantik</taxon>
    </lineage>
</organism>
<dbReference type="EMBL" id="MH155870">
    <property type="protein sequence ID" value="AWN05255.1"/>
    <property type="molecule type" value="Genomic_DNA"/>
</dbReference>
<proteinExistence type="predicted"/>
<protein>
    <submittedName>
        <fullName evidence="1">Uncharacterized protein</fullName>
    </submittedName>
</protein>
<dbReference type="GeneID" id="80019250"/>
<keyword evidence="2" id="KW-1185">Reference proteome</keyword>